<gene>
    <name evidence="1" type="ORF">HGM15179_005860</name>
</gene>
<dbReference type="Proteomes" id="UP000796761">
    <property type="component" value="Unassembled WGS sequence"/>
</dbReference>
<name>A0A8K1LNV7_9PASS</name>
<sequence length="235" mass="25408">MHKTAIIMFTSQFVSMTIPSVKHISVGQLRVASINQPIPVNATTQVSLLFEKCLGGPTAKDITTENTIQKSLSKAVQDLALGLVEVHELCMGPALKACPDTTQLGVIGKLAKGAFDPTVHVTNKDEHIELQETYVWLVPVSFLVFKCNTLIFPPEVISHKGVAFVLVEKHTIGFGPLIQPVQIPLQSLPTLQQSNITAQVGAICKLIEGALNLLVPIISKDMKQDWVLGNTGGEQ</sequence>
<organism evidence="1 2">
    <name type="scientific">Zosterops borbonicus</name>
    <dbReference type="NCBI Taxonomy" id="364589"/>
    <lineage>
        <taxon>Eukaryota</taxon>
        <taxon>Metazoa</taxon>
        <taxon>Chordata</taxon>
        <taxon>Craniata</taxon>
        <taxon>Vertebrata</taxon>
        <taxon>Euteleostomi</taxon>
        <taxon>Archelosauria</taxon>
        <taxon>Archosauria</taxon>
        <taxon>Dinosauria</taxon>
        <taxon>Saurischia</taxon>
        <taxon>Theropoda</taxon>
        <taxon>Coelurosauria</taxon>
        <taxon>Aves</taxon>
        <taxon>Neognathae</taxon>
        <taxon>Neoaves</taxon>
        <taxon>Telluraves</taxon>
        <taxon>Australaves</taxon>
        <taxon>Passeriformes</taxon>
        <taxon>Sylvioidea</taxon>
        <taxon>Zosteropidae</taxon>
        <taxon>Zosterops</taxon>
    </lineage>
</organism>
<proteinExistence type="predicted"/>
<evidence type="ECO:0000313" key="2">
    <source>
        <dbReference type="Proteomes" id="UP000796761"/>
    </source>
</evidence>
<protein>
    <submittedName>
        <fullName evidence="1">Uncharacterized protein</fullName>
    </submittedName>
</protein>
<dbReference type="OrthoDB" id="9400281at2759"/>
<comment type="caution">
    <text evidence="1">The sequence shown here is derived from an EMBL/GenBank/DDBJ whole genome shotgun (WGS) entry which is preliminary data.</text>
</comment>
<evidence type="ECO:0000313" key="1">
    <source>
        <dbReference type="EMBL" id="TRZ21230.1"/>
    </source>
</evidence>
<reference evidence="1" key="1">
    <citation type="submission" date="2019-04" db="EMBL/GenBank/DDBJ databases">
        <title>Genome assembly of Zosterops borbonicus 15179.</title>
        <authorList>
            <person name="Leroy T."/>
            <person name="Anselmetti Y."/>
            <person name="Tilak M.-K."/>
            <person name="Nabholz B."/>
        </authorList>
    </citation>
    <scope>NUCLEOTIDE SEQUENCE</scope>
    <source>
        <strain evidence="1">HGM_15179</strain>
        <tissue evidence="1">Muscle</tissue>
    </source>
</reference>
<keyword evidence="2" id="KW-1185">Reference proteome</keyword>
<accession>A0A8K1LNV7</accession>
<dbReference type="EMBL" id="SWJQ01000129">
    <property type="protein sequence ID" value="TRZ21230.1"/>
    <property type="molecule type" value="Genomic_DNA"/>
</dbReference>
<dbReference type="AlphaFoldDB" id="A0A8K1LNV7"/>